<evidence type="ECO:0000313" key="8">
    <source>
        <dbReference type="EMBL" id="GGE68873.1"/>
    </source>
</evidence>
<dbReference type="PANTHER" id="PTHR10010:SF46">
    <property type="entry name" value="SODIUM-DEPENDENT PHOSPHATE TRANSPORT PROTEIN 2B"/>
    <property type="match status" value="1"/>
</dbReference>
<feature type="compositionally biased region" description="Basic and acidic residues" evidence="6">
    <location>
        <begin position="7"/>
        <end position="23"/>
    </location>
</feature>
<organism evidence="8 9">
    <name type="scientific">Nesterenkonia cremea</name>
    <dbReference type="NCBI Taxonomy" id="1882340"/>
    <lineage>
        <taxon>Bacteria</taxon>
        <taxon>Bacillati</taxon>
        <taxon>Actinomycetota</taxon>
        <taxon>Actinomycetes</taxon>
        <taxon>Micrococcales</taxon>
        <taxon>Micrococcaceae</taxon>
        <taxon>Nesterenkonia</taxon>
    </lineage>
</organism>
<feature type="transmembrane region" description="Helical" evidence="7">
    <location>
        <begin position="43"/>
        <end position="66"/>
    </location>
</feature>
<keyword evidence="2" id="KW-1003">Cell membrane</keyword>
<feature type="transmembrane region" description="Helical" evidence="7">
    <location>
        <begin position="119"/>
        <end position="142"/>
    </location>
</feature>
<accession>A0A917ARK6</accession>
<evidence type="ECO:0000256" key="5">
    <source>
        <dbReference type="ARBA" id="ARBA00023136"/>
    </source>
</evidence>
<name>A0A917ARK6_9MICC</name>
<evidence type="ECO:0000256" key="7">
    <source>
        <dbReference type="SAM" id="Phobius"/>
    </source>
</evidence>
<dbReference type="Proteomes" id="UP000633136">
    <property type="component" value="Unassembled WGS sequence"/>
</dbReference>
<feature type="transmembrane region" description="Helical" evidence="7">
    <location>
        <begin position="237"/>
        <end position="258"/>
    </location>
</feature>
<reference evidence="8" key="2">
    <citation type="submission" date="2020-09" db="EMBL/GenBank/DDBJ databases">
        <authorList>
            <person name="Sun Q."/>
            <person name="Zhou Y."/>
        </authorList>
    </citation>
    <scope>NUCLEOTIDE SEQUENCE</scope>
    <source>
        <strain evidence="8">CGMCC 1.15388</strain>
    </source>
</reference>
<feature type="region of interest" description="Disordered" evidence="6">
    <location>
        <begin position="1"/>
        <end position="23"/>
    </location>
</feature>
<feature type="transmembrane region" description="Helical" evidence="7">
    <location>
        <begin position="350"/>
        <end position="370"/>
    </location>
</feature>
<evidence type="ECO:0000256" key="1">
    <source>
        <dbReference type="ARBA" id="ARBA00004651"/>
    </source>
</evidence>
<dbReference type="GO" id="GO:0044341">
    <property type="term" value="P:sodium-dependent phosphate transport"/>
    <property type="evidence" value="ECO:0007669"/>
    <property type="project" value="InterPro"/>
</dbReference>
<dbReference type="NCBIfam" id="NF037997">
    <property type="entry name" value="Na_Pi_symport"/>
    <property type="match status" value="1"/>
</dbReference>
<comment type="caution">
    <text evidence="8">The sequence shown here is derived from an EMBL/GenBank/DDBJ whole genome shotgun (WGS) entry which is preliminary data.</text>
</comment>
<protein>
    <submittedName>
        <fullName evidence="8">Sodium:phosphate symporter</fullName>
    </submittedName>
</protein>
<feature type="transmembrane region" description="Helical" evidence="7">
    <location>
        <begin position="78"/>
        <end position="99"/>
    </location>
</feature>
<keyword evidence="5 7" id="KW-0472">Membrane</keyword>
<keyword evidence="9" id="KW-1185">Reference proteome</keyword>
<dbReference type="InterPro" id="IPR003841">
    <property type="entry name" value="Na/Pi_transpt"/>
</dbReference>
<proteinExistence type="predicted"/>
<evidence type="ECO:0000256" key="6">
    <source>
        <dbReference type="SAM" id="MobiDB-lite"/>
    </source>
</evidence>
<feature type="transmembrane region" description="Helical" evidence="7">
    <location>
        <begin position="316"/>
        <end position="338"/>
    </location>
</feature>
<dbReference type="GO" id="GO:0005886">
    <property type="term" value="C:plasma membrane"/>
    <property type="evidence" value="ECO:0007669"/>
    <property type="project" value="UniProtKB-SubCell"/>
</dbReference>
<evidence type="ECO:0000313" key="9">
    <source>
        <dbReference type="Proteomes" id="UP000633136"/>
    </source>
</evidence>
<keyword evidence="3 7" id="KW-0812">Transmembrane</keyword>
<sequence>MTTSPLADERKSPSREEHATSEEVAHLSSPFERFGLTGRALQIVNWLAVVAAVYVLITAVGVIGSGFKIATGDQAETLFEFATNPIIGLMIGVVATALTQSSSTTTSVTVGLVAGGLPLTVAIPIIMGANIGTTLTNTLVSLGMVKDKDAFRRGFAAATVHDFFNLIAVAIFLTLEMAFGLLERLSTSLASVSSGTDGGFVASIFGGIGTVVEVITEPLADGIEAGLGWVPGMWQGIAMIVVAVALILMVINFIGRLLKVLMVGRAKQVLHAAIGRNPLTGIASGTAVTVMVQSSSTSTALAVPLAGSGAFTLKQIYPYTLGTNIGTTVTALISAFAFTGPEATIALTAAYVHLLFNVLAVTLIYGLPFLRNLPPRGATWLAALAAEKKIYAAIWVLGVFVAVPLALILVTSL</sequence>
<feature type="transmembrane region" description="Helical" evidence="7">
    <location>
        <begin position="279"/>
        <end position="296"/>
    </location>
</feature>
<keyword evidence="4 7" id="KW-1133">Transmembrane helix</keyword>
<dbReference type="RefSeq" id="WP_188684369.1">
    <property type="nucleotide sequence ID" value="NZ_BMIS01000006.1"/>
</dbReference>
<reference evidence="8" key="1">
    <citation type="journal article" date="2014" name="Int. J. Syst. Evol. Microbiol.">
        <title>Complete genome sequence of Corynebacterium casei LMG S-19264T (=DSM 44701T), isolated from a smear-ripened cheese.</title>
        <authorList>
            <consortium name="US DOE Joint Genome Institute (JGI-PGF)"/>
            <person name="Walter F."/>
            <person name="Albersmeier A."/>
            <person name="Kalinowski J."/>
            <person name="Ruckert C."/>
        </authorList>
    </citation>
    <scope>NUCLEOTIDE SEQUENCE</scope>
    <source>
        <strain evidence="8">CGMCC 1.15388</strain>
    </source>
</reference>
<evidence type="ECO:0000256" key="3">
    <source>
        <dbReference type="ARBA" id="ARBA00022692"/>
    </source>
</evidence>
<evidence type="ECO:0000256" key="4">
    <source>
        <dbReference type="ARBA" id="ARBA00022989"/>
    </source>
</evidence>
<dbReference type="AlphaFoldDB" id="A0A917ARK6"/>
<dbReference type="EMBL" id="BMIS01000006">
    <property type="protein sequence ID" value="GGE68873.1"/>
    <property type="molecule type" value="Genomic_DNA"/>
</dbReference>
<comment type="subcellular location">
    <subcellularLocation>
        <location evidence="1">Cell membrane</location>
        <topology evidence="1">Multi-pass membrane protein</topology>
    </subcellularLocation>
</comment>
<feature type="transmembrane region" description="Helical" evidence="7">
    <location>
        <begin position="390"/>
        <end position="410"/>
    </location>
</feature>
<dbReference type="GO" id="GO:0005436">
    <property type="term" value="F:sodium:phosphate symporter activity"/>
    <property type="evidence" value="ECO:0007669"/>
    <property type="project" value="InterPro"/>
</dbReference>
<dbReference type="Pfam" id="PF02690">
    <property type="entry name" value="Na_Pi_cotrans"/>
    <property type="match status" value="2"/>
</dbReference>
<feature type="transmembrane region" description="Helical" evidence="7">
    <location>
        <begin position="163"/>
        <end position="182"/>
    </location>
</feature>
<evidence type="ECO:0000256" key="2">
    <source>
        <dbReference type="ARBA" id="ARBA00022475"/>
    </source>
</evidence>
<gene>
    <name evidence="8" type="primary">nptA</name>
    <name evidence="8" type="ORF">GCM10011401_15310</name>
</gene>
<dbReference type="PANTHER" id="PTHR10010">
    <property type="entry name" value="SOLUTE CARRIER FAMILY 34 SODIUM PHOSPHATE , MEMBER 2-RELATED"/>
    <property type="match status" value="1"/>
</dbReference>